<dbReference type="SUPFAM" id="SSF46689">
    <property type="entry name" value="Homeodomain-like"/>
    <property type="match status" value="1"/>
</dbReference>
<dbReference type="Gene3D" id="1.10.10.60">
    <property type="entry name" value="Homeodomain-like"/>
    <property type="match status" value="1"/>
</dbReference>
<comment type="subcellular location">
    <subcellularLocation>
        <location evidence="2">Nucleus</location>
    </subcellularLocation>
</comment>
<gene>
    <name evidence="5" type="ORF">XNOV1_A030165</name>
</gene>
<feature type="compositionally biased region" description="Basic and acidic residues" evidence="3">
    <location>
        <begin position="86"/>
        <end position="108"/>
    </location>
</feature>
<evidence type="ECO:0000259" key="4">
    <source>
        <dbReference type="Pfam" id="PF00046"/>
    </source>
</evidence>
<organism evidence="5 6">
    <name type="scientific">Xyrichtys novacula</name>
    <name type="common">Pearly razorfish</name>
    <name type="synonym">Hemipteronotus novacula</name>
    <dbReference type="NCBI Taxonomy" id="13765"/>
    <lineage>
        <taxon>Eukaryota</taxon>
        <taxon>Metazoa</taxon>
        <taxon>Chordata</taxon>
        <taxon>Craniata</taxon>
        <taxon>Vertebrata</taxon>
        <taxon>Euteleostomi</taxon>
        <taxon>Actinopterygii</taxon>
        <taxon>Neopterygii</taxon>
        <taxon>Teleostei</taxon>
        <taxon>Neoteleostei</taxon>
        <taxon>Acanthomorphata</taxon>
        <taxon>Eupercaria</taxon>
        <taxon>Labriformes</taxon>
        <taxon>Labridae</taxon>
        <taxon>Xyrichtys</taxon>
    </lineage>
</organism>
<dbReference type="EMBL" id="OY660886">
    <property type="protein sequence ID" value="CAJ1086024.1"/>
    <property type="molecule type" value="Genomic_DNA"/>
</dbReference>
<proteinExistence type="predicted"/>
<evidence type="ECO:0000256" key="1">
    <source>
        <dbReference type="ARBA" id="ARBA00003263"/>
    </source>
</evidence>
<comment type="function">
    <text evidence="1">Sequence-specific transcription factor which is part of a developmental regulatory system that provides cells with specific positional identities on the anterior-posterior axis.</text>
</comment>
<evidence type="ECO:0000313" key="6">
    <source>
        <dbReference type="Proteomes" id="UP001178508"/>
    </source>
</evidence>
<keyword evidence="2 5" id="KW-0238">DNA-binding</keyword>
<keyword evidence="6" id="KW-1185">Reference proteome</keyword>
<dbReference type="AlphaFoldDB" id="A0AAV1HLF1"/>
<protein>
    <submittedName>
        <fullName evidence="5">Homeobox and leucine zipper encoding b isoform X3</fullName>
    </submittedName>
</protein>
<feature type="domain" description="Homeobox" evidence="4">
    <location>
        <begin position="24"/>
        <end position="60"/>
    </location>
</feature>
<evidence type="ECO:0000256" key="3">
    <source>
        <dbReference type="SAM" id="MobiDB-lite"/>
    </source>
</evidence>
<dbReference type="Proteomes" id="UP001178508">
    <property type="component" value="Chromosome 23"/>
</dbReference>
<dbReference type="GO" id="GO:0005634">
    <property type="term" value="C:nucleus"/>
    <property type="evidence" value="ECO:0007669"/>
    <property type="project" value="UniProtKB-SubCell"/>
</dbReference>
<feature type="region of interest" description="Disordered" evidence="3">
    <location>
        <begin position="83"/>
        <end position="108"/>
    </location>
</feature>
<dbReference type="GO" id="GO:0003677">
    <property type="term" value="F:DNA binding"/>
    <property type="evidence" value="ECO:0007669"/>
    <property type="project" value="UniProtKB-KW"/>
</dbReference>
<sequence>MFSDGERLKWVLLNQADLPLASAKALGEAFNRFPYLTQKETNALACCCSLHPDQVRVWFIVQRLCHGIIWDYTDIMAVQSKLKSKQGKEEPQQGVKKEMKADSRVEKA</sequence>
<dbReference type="InterPro" id="IPR009057">
    <property type="entry name" value="Homeodomain-like_sf"/>
</dbReference>
<keyword evidence="2 5" id="KW-0371">Homeobox</keyword>
<evidence type="ECO:0000313" key="5">
    <source>
        <dbReference type="EMBL" id="CAJ1086024.1"/>
    </source>
</evidence>
<accession>A0AAV1HLF1</accession>
<dbReference type="InterPro" id="IPR001356">
    <property type="entry name" value="HD"/>
</dbReference>
<dbReference type="CDD" id="cd00086">
    <property type="entry name" value="homeodomain"/>
    <property type="match status" value="1"/>
</dbReference>
<evidence type="ECO:0000256" key="2">
    <source>
        <dbReference type="RuleBase" id="RU000682"/>
    </source>
</evidence>
<keyword evidence="2" id="KW-0539">Nucleus</keyword>
<reference evidence="5" key="1">
    <citation type="submission" date="2023-08" db="EMBL/GenBank/DDBJ databases">
        <authorList>
            <person name="Alioto T."/>
            <person name="Alioto T."/>
            <person name="Gomez Garrido J."/>
        </authorList>
    </citation>
    <scope>NUCLEOTIDE SEQUENCE</scope>
</reference>
<name>A0AAV1HLF1_XYRNO</name>
<dbReference type="Pfam" id="PF00046">
    <property type="entry name" value="Homeodomain"/>
    <property type="match status" value="1"/>
</dbReference>